<evidence type="ECO:0000313" key="2">
    <source>
        <dbReference type="EnsemblMetazoa" id="Aqu2.1.20955_001"/>
    </source>
</evidence>
<dbReference type="EnsemblMetazoa" id="Aqu2.1.20955_001">
    <property type="protein sequence ID" value="Aqu2.1.20955_001"/>
    <property type="gene ID" value="Aqu2.1.20955"/>
</dbReference>
<evidence type="ECO:0000256" key="1">
    <source>
        <dbReference type="SAM" id="Phobius"/>
    </source>
</evidence>
<sequence>EDDHSGNSIDDINKPRRGFKWWILVIIYVFFFSGTVLCVNLLMRDNTDIGAFLYVYYMILIWTSKKLKKFFRNKVHLAELMEGLMRSFYQDTCCFTITKMISQITITFQKEKW</sequence>
<protein>
    <submittedName>
        <fullName evidence="2">Uncharacterized protein</fullName>
    </submittedName>
</protein>
<feature type="transmembrane region" description="Helical" evidence="1">
    <location>
        <begin position="49"/>
        <end position="64"/>
    </location>
</feature>
<keyword evidence="1" id="KW-0812">Transmembrane</keyword>
<name>A0A1X7U048_AMPQE</name>
<keyword evidence="1" id="KW-1133">Transmembrane helix</keyword>
<dbReference type="InParanoid" id="A0A1X7U048"/>
<dbReference type="AlphaFoldDB" id="A0A1X7U048"/>
<keyword evidence="1" id="KW-0472">Membrane</keyword>
<organism evidence="2">
    <name type="scientific">Amphimedon queenslandica</name>
    <name type="common">Sponge</name>
    <dbReference type="NCBI Taxonomy" id="400682"/>
    <lineage>
        <taxon>Eukaryota</taxon>
        <taxon>Metazoa</taxon>
        <taxon>Porifera</taxon>
        <taxon>Demospongiae</taxon>
        <taxon>Heteroscleromorpha</taxon>
        <taxon>Haplosclerida</taxon>
        <taxon>Niphatidae</taxon>
        <taxon>Amphimedon</taxon>
    </lineage>
</organism>
<proteinExistence type="predicted"/>
<accession>A0A1X7U048</accession>
<feature type="transmembrane region" description="Helical" evidence="1">
    <location>
        <begin position="21"/>
        <end position="43"/>
    </location>
</feature>
<reference evidence="2" key="1">
    <citation type="submission" date="2017-05" db="UniProtKB">
        <authorList>
            <consortium name="EnsemblMetazoa"/>
        </authorList>
    </citation>
    <scope>IDENTIFICATION</scope>
</reference>